<reference evidence="3 4" key="1">
    <citation type="journal article" date="2015" name="Nature">
        <title>rRNA introns, odd ribosomes, and small enigmatic genomes across a large radiation of phyla.</title>
        <authorList>
            <person name="Brown C.T."/>
            <person name="Hug L.A."/>
            <person name="Thomas B.C."/>
            <person name="Sharon I."/>
            <person name="Castelle C.J."/>
            <person name="Singh A."/>
            <person name="Wilkins M.J."/>
            <person name="Williams K.H."/>
            <person name="Banfield J.F."/>
        </authorList>
    </citation>
    <scope>NUCLEOTIDE SEQUENCE [LARGE SCALE GENOMIC DNA]</scope>
</reference>
<dbReference type="InterPro" id="IPR036390">
    <property type="entry name" value="WH_DNA-bd_sf"/>
</dbReference>
<evidence type="ECO:0000256" key="1">
    <source>
        <dbReference type="SAM" id="Coils"/>
    </source>
</evidence>
<sequence>MDIRNYLKQLNLSDKEIEAYLALLEIGESHIVPVASKLKLPRTTVFYILERLREKNLININDNQTRRSYQARPIRTVITLLNNEKANIDESIDELKKNLPELDRQYKISPFQPNVRFFKGEDIKLIYEEMLEIDEKKDNIWYVANTNTISDVFGEEYLRKWIEKRINKKIPSRSIRVKEWEVEGEINKPKPKDFRTYRFAPKDFDCPAHIVIYQDNVAIITTSQESFGTVITSKEYATSMRNWFEQLWKVSKEEI</sequence>
<protein>
    <submittedName>
        <fullName evidence="3">Transcriptional regulator TrmB</fullName>
    </submittedName>
</protein>
<evidence type="ECO:0000259" key="2">
    <source>
        <dbReference type="Pfam" id="PF01978"/>
    </source>
</evidence>
<evidence type="ECO:0000313" key="3">
    <source>
        <dbReference type="EMBL" id="AKM82262.1"/>
    </source>
</evidence>
<keyword evidence="1" id="KW-0175">Coiled coil</keyword>
<feature type="coiled-coil region" evidence="1">
    <location>
        <begin position="78"/>
        <end position="105"/>
    </location>
</feature>
<gene>
    <name evidence="3" type="ORF">UT28_C0001G0457</name>
</gene>
<feature type="domain" description="Transcription regulator TrmB N-terminal" evidence="2">
    <location>
        <begin position="7"/>
        <end position="72"/>
    </location>
</feature>
<dbReference type="InterPro" id="IPR036388">
    <property type="entry name" value="WH-like_DNA-bd_sf"/>
</dbReference>
<dbReference type="SUPFAM" id="SSF46785">
    <property type="entry name" value="Winged helix' DNA-binding domain"/>
    <property type="match status" value="1"/>
</dbReference>
<name>A0A0G4B5K3_9BACT</name>
<dbReference type="InterPro" id="IPR002831">
    <property type="entry name" value="Tscrpt_reg_TrmB_N"/>
</dbReference>
<dbReference type="InterPro" id="IPR011991">
    <property type="entry name" value="ArsR-like_HTH"/>
</dbReference>
<dbReference type="KEGG" id="bbgw:UT28_C0001G0457"/>
<organism evidence="3 4">
    <name type="scientific">Berkelbacteria bacterium GW2011_GWE1_39_12</name>
    <dbReference type="NCBI Taxonomy" id="1618337"/>
    <lineage>
        <taxon>Bacteria</taxon>
        <taxon>Candidatus Berkelbacteria</taxon>
    </lineage>
</organism>
<dbReference type="STRING" id="1618337.UT28_C0001G0457"/>
<proteinExistence type="predicted"/>
<dbReference type="Pfam" id="PF01978">
    <property type="entry name" value="TrmB"/>
    <property type="match status" value="1"/>
</dbReference>
<dbReference type="PANTHER" id="PTHR34293">
    <property type="entry name" value="HTH-TYPE TRANSCRIPTIONAL REGULATOR TRMBL2"/>
    <property type="match status" value="1"/>
</dbReference>
<accession>A0A0G4B5K3</accession>
<dbReference type="Gene3D" id="1.10.10.10">
    <property type="entry name" value="Winged helix-like DNA-binding domain superfamily/Winged helix DNA-binding domain"/>
    <property type="match status" value="1"/>
</dbReference>
<dbReference type="CDD" id="cd00090">
    <property type="entry name" value="HTH_ARSR"/>
    <property type="match status" value="1"/>
</dbReference>
<dbReference type="EMBL" id="CP011213">
    <property type="protein sequence ID" value="AKM82262.1"/>
    <property type="molecule type" value="Genomic_DNA"/>
</dbReference>
<dbReference type="AlphaFoldDB" id="A0A0G4B5K3"/>
<evidence type="ECO:0000313" key="4">
    <source>
        <dbReference type="Proteomes" id="UP000035648"/>
    </source>
</evidence>
<dbReference type="PANTHER" id="PTHR34293:SF1">
    <property type="entry name" value="HTH-TYPE TRANSCRIPTIONAL REGULATOR TRMBL2"/>
    <property type="match status" value="1"/>
</dbReference>
<dbReference type="InterPro" id="IPR051797">
    <property type="entry name" value="TrmB-like"/>
</dbReference>
<dbReference type="Proteomes" id="UP000035648">
    <property type="component" value="Chromosome"/>
</dbReference>